<dbReference type="AlphaFoldDB" id="A0A9W8DKU0"/>
<dbReference type="InterPro" id="IPR027531">
    <property type="entry name" value="eIF3f"/>
</dbReference>
<comment type="subunit">
    <text evidence="4">Component of the eukaryotic translation initiation factor 3 (eIF-3) complex.</text>
</comment>
<evidence type="ECO:0000313" key="7">
    <source>
        <dbReference type="EMBL" id="KAJ1912490.1"/>
    </source>
</evidence>
<dbReference type="GO" id="GO:0003743">
    <property type="term" value="F:translation initiation factor activity"/>
    <property type="evidence" value="ECO:0007669"/>
    <property type="project" value="UniProtKB-UniRule"/>
</dbReference>
<dbReference type="GO" id="GO:0016282">
    <property type="term" value="C:eukaryotic 43S preinitiation complex"/>
    <property type="evidence" value="ECO:0007669"/>
    <property type="project" value="UniProtKB-UniRule"/>
</dbReference>
<keyword evidence="2 4" id="KW-0396">Initiation factor</keyword>
<name>A0A9W8DKU0_9FUNG</name>
<feature type="region of interest" description="Disordered" evidence="5">
    <location>
        <begin position="1"/>
        <end position="32"/>
    </location>
</feature>
<dbReference type="PANTHER" id="PTHR10540">
    <property type="entry name" value="EUKARYOTIC TRANSLATION INITIATION FACTOR 3 SUBUNIT F-RELATED"/>
    <property type="match status" value="1"/>
</dbReference>
<dbReference type="Pfam" id="PF01398">
    <property type="entry name" value="JAB"/>
    <property type="match status" value="1"/>
</dbReference>
<dbReference type="GO" id="GO:0071541">
    <property type="term" value="C:eukaryotic translation initiation factor 3 complex, eIF3m"/>
    <property type="evidence" value="ECO:0007669"/>
    <property type="project" value="TreeGrafter"/>
</dbReference>
<dbReference type="CDD" id="cd08064">
    <property type="entry name" value="MPN_eIF3f"/>
    <property type="match status" value="1"/>
</dbReference>
<dbReference type="Gene3D" id="3.40.140.10">
    <property type="entry name" value="Cytidine Deaminase, domain 2"/>
    <property type="match status" value="1"/>
</dbReference>
<comment type="function">
    <text evidence="4">Component of the eukaryotic translation initiation factor 3 (eIF-3) complex, which is involved in protein synthesis of a specialized repertoire of mRNAs and, together with other initiation factors, stimulates binding of mRNA and methionyl-tRNAi to the 40S ribosome. The eIF-3 complex specifically targets and initiates translation of a subset of mRNAs involved in cell proliferation.</text>
</comment>
<evidence type="ECO:0000256" key="5">
    <source>
        <dbReference type="SAM" id="MobiDB-lite"/>
    </source>
</evidence>
<reference evidence="7" key="1">
    <citation type="submission" date="2022-07" db="EMBL/GenBank/DDBJ databases">
        <title>Phylogenomic reconstructions and comparative analyses of Kickxellomycotina fungi.</title>
        <authorList>
            <person name="Reynolds N.K."/>
            <person name="Stajich J.E."/>
            <person name="Barry K."/>
            <person name="Grigoriev I.V."/>
            <person name="Crous P."/>
            <person name="Smith M.E."/>
        </authorList>
    </citation>
    <scope>NUCLEOTIDE SEQUENCE</scope>
    <source>
        <strain evidence="7">NBRC 100468</strain>
    </source>
</reference>
<dbReference type="OrthoDB" id="25498at2759"/>
<dbReference type="InterPro" id="IPR024969">
    <property type="entry name" value="EIF3F/CSN6-like_C"/>
</dbReference>
<dbReference type="Proteomes" id="UP001150538">
    <property type="component" value="Unassembled WGS sequence"/>
</dbReference>
<evidence type="ECO:0000313" key="8">
    <source>
        <dbReference type="Proteomes" id="UP001150538"/>
    </source>
</evidence>
<keyword evidence="1 4" id="KW-0963">Cytoplasm</keyword>
<protein>
    <recommendedName>
        <fullName evidence="4">Eukaryotic translation initiation factor 3 subunit F</fullName>
        <shortName evidence="4">eIF3f</shortName>
    </recommendedName>
</protein>
<comment type="caution">
    <text evidence="7">The sequence shown here is derived from an EMBL/GenBank/DDBJ whole genome shotgun (WGS) entry which is preliminary data.</text>
</comment>
<proteinExistence type="inferred from homology"/>
<evidence type="ECO:0000259" key="6">
    <source>
        <dbReference type="PROSITE" id="PS50249"/>
    </source>
</evidence>
<feature type="domain" description="MPN" evidence="6">
    <location>
        <begin position="47"/>
        <end position="184"/>
    </location>
</feature>
<comment type="subcellular location">
    <subcellularLocation>
        <location evidence="4">Cytoplasm</location>
    </subcellularLocation>
</comment>
<feature type="compositionally biased region" description="Polar residues" evidence="5">
    <location>
        <begin position="9"/>
        <end position="23"/>
    </location>
</feature>
<dbReference type="Pfam" id="PF13012">
    <property type="entry name" value="MitMem_reg"/>
    <property type="match status" value="1"/>
</dbReference>
<organism evidence="7 8">
    <name type="scientific">Mycoemilia scoparia</name>
    <dbReference type="NCBI Taxonomy" id="417184"/>
    <lineage>
        <taxon>Eukaryota</taxon>
        <taxon>Fungi</taxon>
        <taxon>Fungi incertae sedis</taxon>
        <taxon>Zoopagomycota</taxon>
        <taxon>Kickxellomycotina</taxon>
        <taxon>Kickxellomycetes</taxon>
        <taxon>Kickxellales</taxon>
        <taxon>Kickxellaceae</taxon>
        <taxon>Mycoemilia</taxon>
    </lineage>
</organism>
<dbReference type="GO" id="GO:0033290">
    <property type="term" value="C:eukaryotic 48S preinitiation complex"/>
    <property type="evidence" value="ECO:0007669"/>
    <property type="project" value="UniProtKB-UniRule"/>
</dbReference>
<evidence type="ECO:0000256" key="4">
    <source>
        <dbReference type="HAMAP-Rule" id="MF_03005"/>
    </source>
</evidence>
<evidence type="ECO:0000256" key="2">
    <source>
        <dbReference type="ARBA" id="ARBA00022540"/>
    </source>
</evidence>
<keyword evidence="8" id="KW-1185">Reference proteome</keyword>
<dbReference type="EMBL" id="JANBPU010000340">
    <property type="protein sequence ID" value="KAJ1912490.1"/>
    <property type="molecule type" value="Genomic_DNA"/>
</dbReference>
<dbReference type="InterPro" id="IPR000555">
    <property type="entry name" value="JAMM/MPN+_dom"/>
</dbReference>
<dbReference type="PROSITE" id="PS50249">
    <property type="entry name" value="MPN"/>
    <property type="match status" value="1"/>
</dbReference>
<evidence type="ECO:0000256" key="3">
    <source>
        <dbReference type="ARBA" id="ARBA00022917"/>
    </source>
</evidence>
<dbReference type="InterPro" id="IPR037518">
    <property type="entry name" value="MPN"/>
</dbReference>
<gene>
    <name evidence="7" type="ORF">H4219_005581</name>
</gene>
<dbReference type="PANTHER" id="PTHR10540:SF6">
    <property type="entry name" value="EUKARYOTIC TRANSLATION INITIATION FACTOR 3 SUBUNIT F"/>
    <property type="match status" value="1"/>
</dbReference>
<dbReference type="SMART" id="SM00232">
    <property type="entry name" value="JAB_MPN"/>
    <property type="match status" value="1"/>
</dbReference>
<sequence>MSLIHLNLSDPTESSNISFNTPSALPKSSGDDQLTSAVNSSQLVQHTYIHPVVLFSILDHYLRRNATQDNVIGTLLGVLGDDGRIVEVRSCYAVPHYENETEVEMDMEYHGQMYKLHNRVNQKEVVVGWYSTGLKISKYAPLIHDFYVKAAKASKVPSPVYLLVDTELTGNKLGISAYGSLPVGTDKNSENALFLPVPYSIHYPNAERNALDTISKAKDDGADGIASLVTDIEKFEASIEELIQMLDRVSKYVQSVCDGKVDPDNAVGRYLSDTLSCIPKVDPDNLDALFQSHLQDLLMIVYLSNLTRVQLNISDRLQRIA</sequence>
<dbReference type="GO" id="GO:0031369">
    <property type="term" value="F:translation initiation factor binding"/>
    <property type="evidence" value="ECO:0007669"/>
    <property type="project" value="InterPro"/>
</dbReference>
<dbReference type="GO" id="GO:0001732">
    <property type="term" value="P:formation of cytoplasmic translation initiation complex"/>
    <property type="evidence" value="ECO:0007669"/>
    <property type="project" value="UniProtKB-UniRule"/>
</dbReference>
<evidence type="ECO:0000256" key="1">
    <source>
        <dbReference type="ARBA" id="ARBA00022490"/>
    </source>
</evidence>
<comment type="similarity">
    <text evidence="4">Belongs to the eIF-3 subunit F family.</text>
</comment>
<dbReference type="GO" id="GO:0008237">
    <property type="term" value="F:metallopeptidase activity"/>
    <property type="evidence" value="ECO:0007669"/>
    <property type="project" value="InterPro"/>
</dbReference>
<accession>A0A9W8DKU0</accession>
<dbReference type="HAMAP" id="MF_03005">
    <property type="entry name" value="eIF3f"/>
    <property type="match status" value="1"/>
</dbReference>
<keyword evidence="3 4" id="KW-0648">Protein biosynthesis</keyword>